<evidence type="ECO:0000313" key="4">
    <source>
        <dbReference type="Proteomes" id="UP000249218"/>
    </source>
</evidence>
<organism evidence="3 4">
    <name type="scientific">Helicoverpa armigera</name>
    <name type="common">Cotton bollworm</name>
    <name type="synonym">Heliothis armigera</name>
    <dbReference type="NCBI Taxonomy" id="29058"/>
    <lineage>
        <taxon>Eukaryota</taxon>
        <taxon>Metazoa</taxon>
        <taxon>Ecdysozoa</taxon>
        <taxon>Arthropoda</taxon>
        <taxon>Hexapoda</taxon>
        <taxon>Insecta</taxon>
        <taxon>Pterygota</taxon>
        <taxon>Neoptera</taxon>
        <taxon>Endopterygota</taxon>
        <taxon>Lepidoptera</taxon>
        <taxon>Glossata</taxon>
        <taxon>Ditrysia</taxon>
        <taxon>Noctuoidea</taxon>
        <taxon>Noctuidae</taxon>
        <taxon>Heliothinae</taxon>
        <taxon>Helicoverpa</taxon>
    </lineage>
</organism>
<gene>
    <name evidence="3" type="primary">HaOG204406</name>
    <name evidence="3" type="ORF">B5X24_HaOG204406</name>
</gene>
<reference evidence="3 4" key="1">
    <citation type="journal article" date="2017" name="BMC Biol.">
        <title>Genomic innovations, transcriptional plasticity and gene loss underlying the evolution and divergence of two highly polyphagous and invasive Helicoverpa pest species.</title>
        <authorList>
            <person name="Pearce S.L."/>
            <person name="Clarke D.F."/>
            <person name="East P.D."/>
            <person name="Elfekih S."/>
            <person name="Gordon K.H."/>
            <person name="Jermiin L.S."/>
            <person name="McGaughran A."/>
            <person name="Oakeshott J.G."/>
            <person name="Papanikolaou A."/>
            <person name="Perera O.P."/>
            <person name="Rane R.V."/>
            <person name="Richards S."/>
            <person name="Tay W.T."/>
            <person name="Walsh T.K."/>
            <person name="Anderson A."/>
            <person name="Anderson C.J."/>
            <person name="Asgari S."/>
            <person name="Board P.G."/>
            <person name="Bretschneider A."/>
            <person name="Campbell P.M."/>
            <person name="Chertemps T."/>
            <person name="Christeller J.T."/>
            <person name="Coppin C.W."/>
            <person name="Downes S.J."/>
            <person name="Duan G."/>
            <person name="Farnsworth C.A."/>
            <person name="Good R.T."/>
            <person name="Han L.B."/>
            <person name="Han Y.C."/>
            <person name="Hatje K."/>
            <person name="Horne I."/>
            <person name="Huang Y.P."/>
            <person name="Hughes D.S."/>
            <person name="Jacquin-Joly E."/>
            <person name="James W."/>
            <person name="Jhangiani S."/>
            <person name="Kollmar M."/>
            <person name="Kuwar S.S."/>
            <person name="Li S."/>
            <person name="Liu N.Y."/>
            <person name="Maibeche M.T."/>
            <person name="Miller J.R."/>
            <person name="Montagne N."/>
            <person name="Perry T."/>
            <person name="Qu J."/>
            <person name="Song S.V."/>
            <person name="Sutton G.G."/>
            <person name="Vogel H."/>
            <person name="Walenz B.P."/>
            <person name="Xu W."/>
            <person name="Zhang H.J."/>
            <person name="Zou Z."/>
            <person name="Batterham P."/>
            <person name="Edwards O.R."/>
            <person name="Feyereisen R."/>
            <person name="Gibbs R.A."/>
            <person name="Heckel D.G."/>
            <person name="McGrath A."/>
            <person name="Robin C."/>
            <person name="Scherer S.E."/>
            <person name="Worley K.C."/>
            <person name="Wu Y.D."/>
        </authorList>
    </citation>
    <scope>NUCLEOTIDE SEQUENCE [LARGE SCALE GENOMIC DNA]</scope>
    <source>
        <strain evidence="3">Harm_GR_Male_#8</strain>
        <tissue evidence="3">Whole organism</tissue>
    </source>
</reference>
<dbReference type="InterPro" id="IPR036880">
    <property type="entry name" value="Kunitz_BPTI_sf"/>
</dbReference>
<sequence>MWKVVTLAMLSLCHVNALESNLCQETPKEKHCLIEYSVRDRWPHQVRYVYNWYTKSCFEIRWSDNCHAVPSPATTNNFLTYQECLDQCGGWA</sequence>
<evidence type="ECO:0000313" key="3">
    <source>
        <dbReference type="EMBL" id="PZC76638.1"/>
    </source>
</evidence>
<keyword evidence="4" id="KW-1185">Reference proteome</keyword>
<dbReference type="OrthoDB" id="7102223at2759"/>
<dbReference type="SUPFAM" id="SSF57362">
    <property type="entry name" value="BPTI-like"/>
    <property type="match status" value="1"/>
</dbReference>
<protein>
    <recommendedName>
        <fullName evidence="2">BPTI/Kunitz inhibitor domain-containing protein</fullName>
    </recommendedName>
</protein>
<evidence type="ECO:0000256" key="1">
    <source>
        <dbReference type="SAM" id="SignalP"/>
    </source>
</evidence>
<dbReference type="AlphaFoldDB" id="A0A2W1BNV7"/>
<feature type="domain" description="BPTI/Kunitz inhibitor" evidence="2">
    <location>
        <begin position="23"/>
        <end position="88"/>
    </location>
</feature>
<keyword evidence="1" id="KW-0732">Signal</keyword>
<dbReference type="GO" id="GO:0004867">
    <property type="term" value="F:serine-type endopeptidase inhibitor activity"/>
    <property type="evidence" value="ECO:0007669"/>
    <property type="project" value="InterPro"/>
</dbReference>
<feature type="chain" id="PRO_5015883192" description="BPTI/Kunitz inhibitor domain-containing protein" evidence="1">
    <location>
        <begin position="18"/>
        <end position="92"/>
    </location>
</feature>
<dbReference type="EMBL" id="KZ149951">
    <property type="protein sequence ID" value="PZC76638.1"/>
    <property type="molecule type" value="Genomic_DNA"/>
</dbReference>
<dbReference type="Gene3D" id="4.10.410.10">
    <property type="entry name" value="Pancreatic trypsin inhibitor Kunitz domain"/>
    <property type="match status" value="1"/>
</dbReference>
<accession>A0A2W1BNV7</accession>
<dbReference type="InterPro" id="IPR002223">
    <property type="entry name" value="Kunitz_BPTI"/>
</dbReference>
<name>A0A2W1BNV7_HELAM</name>
<feature type="signal peptide" evidence="1">
    <location>
        <begin position="1"/>
        <end position="17"/>
    </location>
</feature>
<dbReference type="PROSITE" id="PS50279">
    <property type="entry name" value="BPTI_KUNITZ_2"/>
    <property type="match status" value="1"/>
</dbReference>
<dbReference type="Proteomes" id="UP000249218">
    <property type="component" value="Unassembled WGS sequence"/>
</dbReference>
<evidence type="ECO:0000259" key="2">
    <source>
        <dbReference type="PROSITE" id="PS50279"/>
    </source>
</evidence>
<proteinExistence type="predicted"/>